<dbReference type="SUPFAM" id="SSF57903">
    <property type="entry name" value="FYVE/PHD zinc finger"/>
    <property type="match status" value="1"/>
</dbReference>
<gene>
    <name evidence="9" type="ORF">AV274_6219</name>
</gene>
<evidence type="ECO:0000256" key="1">
    <source>
        <dbReference type="ARBA" id="ARBA00022723"/>
    </source>
</evidence>
<evidence type="ECO:0000256" key="2">
    <source>
        <dbReference type="ARBA" id="ARBA00022771"/>
    </source>
</evidence>
<evidence type="ECO:0000313" key="10">
    <source>
        <dbReference type="Proteomes" id="UP000078348"/>
    </source>
</evidence>
<dbReference type="GO" id="GO:0006325">
    <property type="term" value="P:chromatin organization"/>
    <property type="evidence" value="ECO:0007669"/>
    <property type="project" value="UniProtKB-KW"/>
</dbReference>
<keyword evidence="4" id="KW-0156">Chromatin regulator</keyword>
<keyword evidence="9" id="KW-0808">Transferase</keyword>
<feature type="region of interest" description="Disordered" evidence="6">
    <location>
        <begin position="1"/>
        <end position="39"/>
    </location>
</feature>
<dbReference type="InterPro" id="IPR019787">
    <property type="entry name" value="Znf_PHD-finger"/>
</dbReference>
<dbReference type="Gene3D" id="3.30.40.10">
    <property type="entry name" value="Zinc/RING finger domain, C3HC4 (zinc finger)"/>
    <property type="match status" value="1"/>
</dbReference>
<dbReference type="AlphaFoldDB" id="A0A196S4P9"/>
<keyword evidence="1" id="KW-0479">Metal-binding</keyword>
<dbReference type="Pfam" id="PF00628">
    <property type="entry name" value="PHD"/>
    <property type="match status" value="1"/>
</dbReference>
<evidence type="ECO:0000259" key="8">
    <source>
        <dbReference type="PROSITE" id="PS50280"/>
    </source>
</evidence>
<dbReference type="InterPro" id="IPR046341">
    <property type="entry name" value="SET_dom_sf"/>
</dbReference>
<dbReference type="PANTHER" id="PTHR48442">
    <property type="entry name" value="SET DOMAIN-CONTAINING PROTEIN"/>
    <property type="match status" value="1"/>
</dbReference>
<evidence type="ECO:0000256" key="5">
    <source>
        <dbReference type="PROSITE-ProRule" id="PRU00146"/>
    </source>
</evidence>
<dbReference type="InterPro" id="IPR001214">
    <property type="entry name" value="SET_dom"/>
</dbReference>
<dbReference type="PROSITE" id="PS01359">
    <property type="entry name" value="ZF_PHD_1"/>
    <property type="match status" value="1"/>
</dbReference>
<dbReference type="SMART" id="SM00317">
    <property type="entry name" value="SET"/>
    <property type="match status" value="1"/>
</dbReference>
<dbReference type="InterPro" id="IPR001965">
    <property type="entry name" value="Znf_PHD"/>
</dbReference>
<evidence type="ECO:0000256" key="3">
    <source>
        <dbReference type="ARBA" id="ARBA00022833"/>
    </source>
</evidence>
<dbReference type="GO" id="GO:0008168">
    <property type="term" value="F:methyltransferase activity"/>
    <property type="evidence" value="ECO:0007669"/>
    <property type="project" value="UniProtKB-KW"/>
</dbReference>
<dbReference type="Pfam" id="PF00856">
    <property type="entry name" value="SET"/>
    <property type="match status" value="1"/>
</dbReference>
<keyword evidence="2 5" id="KW-0863">Zinc-finger</keyword>
<name>A0A196S4P9_BLAHN</name>
<keyword evidence="3" id="KW-0862">Zinc</keyword>
<dbReference type="PANTHER" id="PTHR48442:SF1">
    <property type="entry name" value="SET DOMAIN-CONTAINING PROTEIN"/>
    <property type="match status" value="1"/>
</dbReference>
<dbReference type="OrthoDB" id="336088at2759"/>
<evidence type="ECO:0000259" key="7">
    <source>
        <dbReference type="PROSITE" id="PS50016"/>
    </source>
</evidence>
<comment type="caution">
    <text evidence="9">The sequence shown here is derived from an EMBL/GenBank/DDBJ whole genome shotgun (WGS) entry which is preliminary data.</text>
</comment>
<dbReference type="Gene3D" id="2.170.270.10">
    <property type="entry name" value="SET domain"/>
    <property type="match status" value="1"/>
</dbReference>
<accession>A0A196S4P9</accession>
<dbReference type="Proteomes" id="UP000078348">
    <property type="component" value="Unassembled WGS sequence"/>
</dbReference>
<dbReference type="GO" id="GO:0032259">
    <property type="term" value="P:methylation"/>
    <property type="evidence" value="ECO:0007669"/>
    <property type="project" value="UniProtKB-KW"/>
</dbReference>
<dbReference type="InterPro" id="IPR053114">
    <property type="entry name" value="ATXR5/ATXR6"/>
</dbReference>
<dbReference type="STRING" id="478820.A0A196S4P9"/>
<dbReference type="GO" id="GO:0008270">
    <property type="term" value="F:zinc ion binding"/>
    <property type="evidence" value="ECO:0007669"/>
    <property type="project" value="UniProtKB-KW"/>
</dbReference>
<dbReference type="SMART" id="SM00249">
    <property type="entry name" value="PHD"/>
    <property type="match status" value="1"/>
</dbReference>
<evidence type="ECO:0000256" key="6">
    <source>
        <dbReference type="SAM" id="MobiDB-lite"/>
    </source>
</evidence>
<feature type="domain" description="PHD-type" evidence="7">
    <location>
        <begin position="83"/>
        <end position="133"/>
    </location>
</feature>
<proteinExistence type="predicted"/>
<evidence type="ECO:0000256" key="4">
    <source>
        <dbReference type="ARBA" id="ARBA00022853"/>
    </source>
</evidence>
<dbReference type="InterPro" id="IPR019786">
    <property type="entry name" value="Zinc_finger_PHD-type_CS"/>
</dbReference>
<dbReference type="CDD" id="cd15545">
    <property type="entry name" value="PHD_BAZ2A_like"/>
    <property type="match status" value="1"/>
</dbReference>
<reference evidence="9 10" key="1">
    <citation type="submission" date="2016-05" db="EMBL/GenBank/DDBJ databases">
        <title>Nuclear genome of Blastocystis sp. subtype 1 NandII.</title>
        <authorList>
            <person name="Gentekaki E."/>
            <person name="Curtis B."/>
            <person name="Stairs C."/>
            <person name="Eme L."/>
            <person name="Herman E."/>
            <person name="Klimes V."/>
            <person name="Arias M.C."/>
            <person name="Elias M."/>
            <person name="Hilliou F."/>
            <person name="Klute M."/>
            <person name="Malik S.-B."/>
            <person name="Pightling A."/>
            <person name="Rachubinski R."/>
            <person name="Salas D."/>
            <person name="Schlacht A."/>
            <person name="Suga H."/>
            <person name="Archibald J."/>
            <person name="Ball S.G."/>
            <person name="Clark G."/>
            <person name="Dacks J."/>
            <person name="Van Der Giezen M."/>
            <person name="Tsaousis A."/>
            <person name="Roger A."/>
        </authorList>
    </citation>
    <scope>NUCLEOTIDE SEQUENCE [LARGE SCALE GENOMIC DNA]</scope>
    <source>
        <strain evidence="10">ATCC 50177 / NandII</strain>
    </source>
</reference>
<evidence type="ECO:0000313" key="9">
    <source>
        <dbReference type="EMBL" id="OAO12085.1"/>
    </source>
</evidence>
<dbReference type="PROSITE" id="PS50016">
    <property type="entry name" value="ZF_PHD_2"/>
    <property type="match status" value="1"/>
</dbReference>
<dbReference type="PROSITE" id="PS50280">
    <property type="entry name" value="SET"/>
    <property type="match status" value="1"/>
</dbReference>
<dbReference type="SUPFAM" id="SSF82199">
    <property type="entry name" value="SET domain"/>
    <property type="match status" value="1"/>
</dbReference>
<dbReference type="InterPro" id="IPR011011">
    <property type="entry name" value="Znf_FYVE_PHD"/>
</dbReference>
<dbReference type="EMBL" id="LXWW01000563">
    <property type="protein sequence ID" value="OAO12085.1"/>
    <property type="molecule type" value="Genomic_DNA"/>
</dbReference>
<dbReference type="InterPro" id="IPR013083">
    <property type="entry name" value="Znf_RING/FYVE/PHD"/>
</dbReference>
<sequence length="410" mass="46712">MPLARGTARRRVPSPKPPKSRVREADTRNQSSITSFFNTKPAEAPKKKRIVLREETSGMNVGHLRQLARMGGVIPFGEVAFCKTMCEICHKGDDEENIVLCDKCNKGFHLYCVKPILPSVPSGEWFCDNCREKDRKKYISNRKKLEESQSLIVDFFKLDKPIPIVTKYYFRKSTVASTTPMMTAMPSKPPKGRGYLCCYKPSTDPIKIKSQHVALASAMFQQNIQYSYELVYRSGCAAKMNNVKFDEERHLLKEICKSDREVYEQTIKMSKEGFMAPVIVQQDDIQGFVVIADEPIKKNTLITEYVGEVDVLARNEHNSNDSIMDLLRTGDPETSLVIIPEKFGNVARYLSGINNSKKESKKKQNVQSLRYVIDGAVHVFLVAMKDIKEGDLLMFDYNGLDYNYPTEHFV</sequence>
<feature type="compositionally biased region" description="Polar residues" evidence="6">
    <location>
        <begin position="28"/>
        <end position="38"/>
    </location>
</feature>
<protein>
    <submittedName>
        <fullName evidence="9">Histone-lysine N-methyltransferase ATXR5</fullName>
    </submittedName>
</protein>
<keyword evidence="10" id="KW-1185">Reference proteome</keyword>
<feature type="domain" description="SET" evidence="8">
    <location>
        <begin position="276"/>
        <end position="398"/>
    </location>
</feature>
<organism evidence="9 10">
    <name type="scientific">Blastocystis sp. subtype 1 (strain ATCC 50177 / NandII)</name>
    <dbReference type="NCBI Taxonomy" id="478820"/>
    <lineage>
        <taxon>Eukaryota</taxon>
        <taxon>Sar</taxon>
        <taxon>Stramenopiles</taxon>
        <taxon>Bigyra</taxon>
        <taxon>Opalozoa</taxon>
        <taxon>Opalinata</taxon>
        <taxon>Blastocystidae</taxon>
        <taxon>Blastocystis</taxon>
    </lineage>
</organism>
<keyword evidence="9" id="KW-0489">Methyltransferase</keyword>